<dbReference type="AlphaFoldDB" id="A0A4U8UHA0"/>
<keyword evidence="3" id="KW-1185">Reference proteome</keyword>
<feature type="compositionally biased region" description="Low complexity" evidence="1">
    <location>
        <begin position="160"/>
        <end position="178"/>
    </location>
</feature>
<dbReference type="Proteomes" id="UP000298663">
    <property type="component" value="Unassembled WGS sequence"/>
</dbReference>
<sequence>MWPQLHSRSPDIKVDIKLALKQVKNCQNTLVLCPTARPPPNCSLTLQSQFLKLHLDPNLPENPKTPPKCLQTLQLAACKLPVAKSALDRLPYLTQKSRVRLSLLGLTAKILSGIISEDEVMEGIEGSHAELPDFGSKYWAGVAAEDSALLIQLLDDCSPRESVSSNSSSGYVSSSDIGSSEDEVKVAEELSEAMEEDELGQKEAKEWVDVVAEDERLFNEIFEDRSLREYNSSTSDSTLGDLTPRDHSEDVTYPANVSSSSTRARLGRGMPKLGWRTSPQILQRRDRVSAPRSSQATLQRS</sequence>
<feature type="compositionally biased region" description="Low complexity" evidence="1">
    <location>
        <begin position="232"/>
        <end position="242"/>
    </location>
</feature>
<comment type="caution">
    <text evidence="2">The sequence shown here is derived from an EMBL/GenBank/DDBJ whole genome shotgun (WGS) entry which is preliminary data.</text>
</comment>
<feature type="compositionally biased region" description="Polar residues" evidence="1">
    <location>
        <begin position="291"/>
        <end position="301"/>
    </location>
</feature>
<reference evidence="2 3" key="2">
    <citation type="journal article" date="2019" name="G3 (Bethesda)">
        <title>Hybrid Assembly of the Genome of the Entomopathogenic Nematode Steinernema carpocapsae Identifies the X-Chromosome.</title>
        <authorList>
            <person name="Serra L."/>
            <person name="Macchietto M."/>
            <person name="Macias-Munoz A."/>
            <person name="McGill C.J."/>
            <person name="Rodriguez I.M."/>
            <person name="Rodriguez B."/>
            <person name="Murad R."/>
            <person name="Mortazavi A."/>
        </authorList>
    </citation>
    <scope>NUCLEOTIDE SEQUENCE [LARGE SCALE GENOMIC DNA]</scope>
    <source>
        <strain evidence="2 3">ALL</strain>
    </source>
</reference>
<reference evidence="2 3" key="1">
    <citation type="journal article" date="2015" name="Genome Biol.">
        <title>Comparative genomics of Steinernema reveals deeply conserved gene regulatory networks.</title>
        <authorList>
            <person name="Dillman A.R."/>
            <person name="Macchietto M."/>
            <person name="Porter C.F."/>
            <person name="Rogers A."/>
            <person name="Williams B."/>
            <person name="Antoshechkin I."/>
            <person name="Lee M.M."/>
            <person name="Goodwin Z."/>
            <person name="Lu X."/>
            <person name="Lewis E.E."/>
            <person name="Goodrich-Blair H."/>
            <person name="Stock S.P."/>
            <person name="Adams B.J."/>
            <person name="Sternberg P.W."/>
            <person name="Mortazavi A."/>
        </authorList>
    </citation>
    <scope>NUCLEOTIDE SEQUENCE [LARGE SCALE GENOMIC DNA]</scope>
    <source>
        <strain evidence="2 3">ALL</strain>
    </source>
</reference>
<gene>
    <name evidence="2" type="ORF">L596_000219</name>
</gene>
<name>A0A4U8UHA0_STECR</name>
<proteinExistence type="predicted"/>
<organism evidence="2 3">
    <name type="scientific">Steinernema carpocapsae</name>
    <name type="common">Entomopathogenic nematode</name>
    <dbReference type="NCBI Taxonomy" id="34508"/>
    <lineage>
        <taxon>Eukaryota</taxon>
        <taxon>Metazoa</taxon>
        <taxon>Ecdysozoa</taxon>
        <taxon>Nematoda</taxon>
        <taxon>Chromadorea</taxon>
        <taxon>Rhabditida</taxon>
        <taxon>Tylenchina</taxon>
        <taxon>Panagrolaimomorpha</taxon>
        <taxon>Strongyloidoidea</taxon>
        <taxon>Steinernematidae</taxon>
        <taxon>Steinernema</taxon>
    </lineage>
</organism>
<evidence type="ECO:0000256" key="1">
    <source>
        <dbReference type="SAM" id="MobiDB-lite"/>
    </source>
</evidence>
<accession>A0A4U8UHA0</accession>
<evidence type="ECO:0000313" key="3">
    <source>
        <dbReference type="Proteomes" id="UP000298663"/>
    </source>
</evidence>
<protein>
    <submittedName>
        <fullName evidence="2">Uncharacterized protein</fullName>
    </submittedName>
</protein>
<evidence type="ECO:0000313" key="2">
    <source>
        <dbReference type="EMBL" id="TMS32370.1"/>
    </source>
</evidence>
<feature type="region of interest" description="Disordered" evidence="1">
    <location>
        <begin position="160"/>
        <end position="185"/>
    </location>
</feature>
<dbReference type="EMBL" id="AZBU02000001">
    <property type="protein sequence ID" value="TMS32370.1"/>
    <property type="molecule type" value="Genomic_DNA"/>
</dbReference>
<feature type="region of interest" description="Disordered" evidence="1">
    <location>
        <begin position="232"/>
        <end position="301"/>
    </location>
</feature>